<dbReference type="Pfam" id="PF00106">
    <property type="entry name" value="adh_short"/>
    <property type="match status" value="1"/>
</dbReference>
<keyword evidence="3" id="KW-1185">Reference proteome</keyword>
<name>A0A329M406_9BACL</name>
<proteinExistence type="inferred from homology"/>
<evidence type="ECO:0000313" key="3">
    <source>
        <dbReference type="Proteomes" id="UP000250369"/>
    </source>
</evidence>
<evidence type="ECO:0000256" key="1">
    <source>
        <dbReference type="ARBA" id="ARBA00006484"/>
    </source>
</evidence>
<reference evidence="2 3" key="1">
    <citation type="journal article" date="2009" name="Int. J. Syst. Evol. Microbiol.">
        <title>Paenibacillus contaminans sp. nov., isolated from a contaminated laboratory plate.</title>
        <authorList>
            <person name="Chou J.H."/>
            <person name="Lee J.H."/>
            <person name="Lin M.C."/>
            <person name="Chang P.S."/>
            <person name="Arun A.B."/>
            <person name="Young C.C."/>
            <person name="Chen W.M."/>
        </authorList>
    </citation>
    <scope>NUCLEOTIDE SEQUENCE [LARGE SCALE GENOMIC DNA]</scope>
    <source>
        <strain evidence="2 3">CKOBP-6</strain>
    </source>
</reference>
<dbReference type="OrthoDB" id="9808814at2"/>
<dbReference type="PANTHER" id="PTHR42760">
    <property type="entry name" value="SHORT-CHAIN DEHYDROGENASES/REDUCTASES FAMILY MEMBER"/>
    <property type="match status" value="1"/>
</dbReference>
<dbReference type="Gene3D" id="3.40.50.720">
    <property type="entry name" value="NAD(P)-binding Rossmann-like Domain"/>
    <property type="match status" value="1"/>
</dbReference>
<dbReference type="CDD" id="cd05233">
    <property type="entry name" value="SDR_c"/>
    <property type="match status" value="1"/>
</dbReference>
<dbReference type="GO" id="GO:0016616">
    <property type="term" value="F:oxidoreductase activity, acting on the CH-OH group of donors, NAD or NADP as acceptor"/>
    <property type="evidence" value="ECO:0007669"/>
    <property type="project" value="TreeGrafter"/>
</dbReference>
<comment type="caution">
    <text evidence="2">The sequence shown here is derived from an EMBL/GenBank/DDBJ whole genome shotgun (WGS) entry which is preliminary data.</text>
</comment>
<comment type="similarity">
    <text evidence="1">Belongs to the short-chain dehydrogenases/reductases (SDR) family.</text>
</comment>
<dbReference type="Proteomes" id="UP000250369">
    <property type="component" value="Unassembled WGS sequence"/>
</dbReference>
<evidence type="ECO:0000313" key="2">
    <source>
        <dbReference type="EMBL" id="RAV14905.1"/>
    </source>
</evidence>
<dbReference type="SUPFAM" id="SSF51735">
    <property type="entry name" value="NAD(P)-binding Rossmann-fold domains"/>
    <property type="match status" value="1"/>
</dbReference>
<accession>A0A329M406</accession>
<dbReference type="AlphaFoldDB" id="A0A329M406"/>
<organism evidence="2 3">
    <name type="scientific">Paenibacillus contaminans</name>
    <dbReference type="NCBI Taxonomy" id="450362"/>
    <lineage>
        <taxon>Bacteria</taxon>
        <taxon>Bacillati</taxon>
        <taxon>Bacillota</taxon>
        <taxon>Bacilli</taxon>
        <taxon>Bacillales</taxon>
        <taxon>Paenibacillaceae</taxon>
        <taxon>Paenibacillus</taxon>
    </lineage>
</organism>
<dbReference type="PRINTS" id="PR00081">
    <property type="entry name" value="GDHRDH"/>
</dbReference>
<gene>
    <name evidence="2" type="ORF">DQG23_31230</name>
</gene>
<dbReference type="EMBL" id="QMFB01000025">
    <property type="protein sequence ID" value="RAV14905.1"/>
    <property type="molecule type" value="Genomic_DNA"/>
</dbReference>
<dbReference type="InterPro" id="IPR002347">
    <property type="entry name" value="SDR_fam"/>
</dbReference>
<sequence>MKNFIIFGASKGLGDAFVKGLPDTGDNVWMVSRSLPESLKLNDGVHRYWIDADLSLSDASNRIAKTLNGVTVDVLIYNVGIWESKGFRDDYDFEKDDPDEIAKIINVNVTSTITCIQKLLPNLKKSDNAKIFLIGSTAGLENNDFTQISFAASKFGLRGICNSLREHVKKYGIGVTCINPGEIATQIPYEDGIEKVLSAYNGTQIPLHDIVSVVKCVVNLSKASCVKEINIPAMLDTNA</sequence>
<dbReference type="InterPro" id="IPR036291">
    <property type="entry name" value="NAD(P)-bd_dom_sf"/>
</dbReference>
<protein>
    <submittedName>
        <fullName evidence="2">Short-chain dehydrogenase</fullName>
    </submittedName>
</protein>
<dbReference type="RefSeq" id="WP_113034950.1">
    <property type="nucleotide sequence ID" value="NZ_QMFB01000025.1"/>
</dbReference>